<evidence type="ECO:0000256" key="5">
    <source>
        <dbReference type="ARBA" id="ARBA00023157"/>
    </source>
</evidence>
<dbReference type="InterPro" id="IPR036774">
    <property type="entry name" value="ERV/ALR_sulphydryl_oxid_sf"/>
</dbReference>
<dbReference type="Gene3D" id="1.20.120.310">
    <property type="entry name" value="ERV/ALR sulfhydryl oxidase domain"/>
    <property type="match status" value="1"/>
</dbReference>
<dbReference type="PROSITE" id="PS51324">
    <property type="entry name" value="ERV_ALR"/>
    <property type="match status" value="1"/>
</dbReference>
<evidence type="ECO:0000259" key="7">
    <source>
        <dbReference type="PROSITE" id="PS51324"/>
    </source>
</evidence>
<keyword evidence="2 6" id="KW-0285">Flavoprotein</keyword>
<dbReference type="AlphaFoldDB" id="A0A2R5GSC7"/>
<dbReference type="InterPro" id="IPR017905">
    <property type="entry name" value="ERV/ALR_sulphydryl_oxidase"/>
</dbReference>
<name>A0A2R5GSC7_9STRA</name>
<evidence type="ECO:0000256" key="1">
    <source>
        <dbReference type="ARBA" id="ARBA00001974"/>
    </source>
</evidence>
<dbReference type="Proteomes" id="UP000241890">
    <property type="component" value="Unassembled WGS sequence"/>
</dbReference>
<keyword evidence="5" id="KW-1015">Disulfide bond</keyword>
<comment type="caution">
    <text evidence="8">The sequence shown here is derived from an EMBL/GenBank/DDBJ whole genome shotgun (WGS) entry which is preliminary data.</text>
</comment>
<dbReference type="SUPFAM" id="SSF69000">
    <property type="entry name" value="FAD-dependent thiol oxidase"/>
    <property type="match status" value="1"/>
</dbReference>
<organism evidence="8 9">
    <name type="scientific">Hondaea fermentalgiana</name>
    <dbReference type="NCBI Taxonomy" id="2315210"/>
    <lineage>
        <taxon>Eukaryota</taxon>
        <taxon>Sar</taxon>
        <taxon>Stramenopiles</taxon>
        <taxon>Bigyra</taxon>
        <taxon>Labyrinthulomycetes</taxon>
        <taxon>Thraustochytrida</taxon>
        <taxon>Thraustochytriidae</taxon>
        <taxon>Hondaea</taxon>
    </lineage>
</organism>
<evidence type="ECO:0000256" key="4">
    <source>
        <dbReference type="ARBA" id="ARBA00023002"/>
    </source>
</evidence>
<reference evidence="8 9" key="1">
    <citation type="submission" date="2017-12" db="EMBL/GenBank/DDBJ databases">
        <title>Sequencing, de novo assembly and annotation of complete genome of a new Thraustochytrid species, strain FCC1311.</title>
        <authorList>
            <person name="Sedici K."/>
            <person name="Godart F."/>
            <person name="Aiese Cigliano R."/>
            <person name="Sanseverino W."/>
            <person name="Barakat M."/>
            <person name="Ortet P."/>
            <person name="Marechal E."/>
            <person name="Cagnac O."/>
            <person name="Amato A."/>
        </authorList>
    </citation>
    <scope>NUCLEOTIDE SEQUENCE [LARGE SCALE GENOMIC DNA]</scope>
</reference>
<gene>
    <name evidence="8" type="ORF">FCC1311_099732</name>
</gene>
<keyword evidence="3 6" id="KW-0274">FAD</keyword>
<comment type="cofactor">
    <cofactor evidence="1 6">
        <name>FAD</name>
        <dbReference type="ChEBI" id="CHEBI:57692"/>
    </cofactor>
</comment>
<accession>A0A2R5GSC7</accession>
<keyword evidence="4 6" id="KW-0560">Oxidoreductase</keyword>
<dbReference type="EMBL" id="BEYU01000167">
    <property type="protein sequence ID" value="GBG33750.1"/>
    <property type="molecule type" value="Genomic_DNA"/>
</dbReference>
<dbReference type="EC" id="1.8.3.2" evidence="6"/>
<proteinExistence type="predicted"/>
<evidence type="ECO:0000256" key="2">
    <source>
        <dbReference type="ARBA" id="ARBA00022630"/>
    </source>
</evidence>
<dbReference type="GO" id="GO:0016972">
    <property type="term" value="F:thiol oxidase activity"/>
    <property type="evidence" value="ECO:0007669"/>
    <property type="project" value="UniProtKB-EC"/>
</dbReference>
<sequence>MGSGASSLPAGKELEEAFVALDEAGKAQVLQVIEKLGGDNDGTSLLELQTGLFRLIQGAAYRVHRGQFSANYHTHLTARELPYTWRNFVAFIDAIVELVLALDIHEIDASAWNELRKAVHEENTALDDRIANFDVASLSPEALAEHSRVNEENANHDETKLEFKVHVGAALLTNMEKDATSGKLCDLAHAAAVFEAREAQEERQQSLQQAHDERAKLARTEAGYAEGFAASMLPPSDMSAEAYLAKWNRVILEHHEERVDGSMIQVQWWYQDFMPRLLVACSNAESAQEQNDDSDWFEEHKHEFEPFACDVLEAWPSLGPSERKRVRRAWRLTRHYLNGFQKNRERFAESGVDHRATGDLSQYVAFLDVPLGRAYVRNADMRLTFPYFIGNAVWKFKHTVAEIACAKESEEIVKAFKAYMPLFATMYPCPYCRFHLNKYVALGRERDLYPIEYLLLGWNDPVDNIDGTLTLADKLIAIDTPSSLRLFIWKLHNAVNSSIYRQEAWYHAEQDAIYTSRYWPNIDADCHRAQQTHGLLSAQRTAAVVNVLKAATKLATVRGAFQALSTTLAATGEAAVDKSYLESLLRHTQALCADLDVAVVAGQFLQRAYTFDASIVDPEPKSLQDRGEFFRHEDFTLN</sequence>
<comment type="catalytic activity">
    <reaction evidence="6">
        <text>2 R'C(R)SH + O2 = R'C(R)S-S(R)CR' + H2O2</text>
        <dbReference type="Rhea" id="RHEA:17357"/>
        <dbReference type="ChEBI" id="CHEBI:15379"/>
        <dbReference type="ChEBI" id="CHEBI:16240"/>
        <dbReference type="ChEBI" id="CHEBI:16520"/>
        <dbReference type="ChEBI" id="CHEBI:17412"/>
        <dbReference type="EC" id="1.8.3.2"/>
    </reaction>
</comment>
<feature type="domain" description="ERV/ALR sulfhydryl oxidase" evidence="7">
    <location>
        <begin position="382"/>
        <end position="518"/>
    </location>
</feature>
<evidence type="ECO:0000313" key="9">
    <source>
        <dbReference type="Proteomes" id="UP000241890"/>
    </source>
</evidence>
<keyword evidence="9" id="KW-1185">Reference proteome</keyword>
<evidence type="ECO:0000256" key="3">
    <source>
        <dbReference type="ARBA" id="ARBA00022827"/>
    </source>
</evidence>
<evidence type="ECO:0000313" key="8">
    <source>
        <dbReference type="EMBL" id="GBG33750.1"/>
    </source>
</evidence>
<dbReference type="OrthoDB" id="59470at2759"/>
<dbReference type="InParanoid" id="A0A2R5GSC7"/>
<protein>
    <recommendedName>
        <fullName evidence="6">Sulfhydryl oxidase</fullName>
        <ecNumber evidence="6">1.8.3.2</ecNumber>
    </recommendedName>
</protein>
<evidence type="ECO:0000256" key="6">
    <source>
        <dbReference type="RuleBase" id="RU371123"/>
    </source>
</evidence>